<accession>A0ABU4RWU4</accession>
<keyword evidence="2" id="KW-1185">Reference proteome</keyword>
<dbReference type="EMBL" id="JAXAFO010000005">
    <property type="protein sequence ID" value="MDX6848636.1"/>
    <property type="molecule type" value="Genomic_DNA"/>
</dbReference>
<evidence type="ECO:0000313" key="2">
    <source>
        <dbReference type="Proteomes" id="UP001273505"/>
    </source>
</evidence>
<organism evidence="1 2">
    <name type="scientific">Gilvimarinus gilvus</name>
    <dbReference type="NCBI Taxonomy" id="3058038"/>
    <lineage>
        <taxon>Bacteria</taxon>
        <taxon>Pseudomonadati</taxon>
        <taxon>Pseudomonadota</taxon>
        <taxon>Gammaproteobacteria</taxon>
        <taxon>Cellvibrionales</taxon>
        <taxon>Cellvibrionaceae</taxon>
        <taxon>Gilvimarinus</taxon>
    </lineage>
</organism>
<evidence type="ECO:0000313" key="1">
    <source>
        <dbReference type="EMBL" id="MDX6848636.1"/>
    </source>
</evidence>
<dbReference type="RefSeq" id="WP_302724645.1">
    <property type="nucleotide sequence ID" value="NZ_JAULRU010000823.1"/>
</dbReference>
<dbReference type="Proteomes" id="UP001273505">
    <property type="component" value="Unassembled WGS sequence"/>
</dbReference>
<dbReference type="InterPro" id="IPR045617">
    <property type="entry name" value="DUF6445"/>
</dbReference>
<name>A0ABU4RWU4_9GAMM</name>
<protein>
    <submittedName>
        <fullName evidence="1">DUF6445 family protein</fullName>
    </submittedName>
</protein>
<gene>
    <name evidence="1" type="ORF">SCD92_04645</name>
</gene>
<comment type="caution">
    <text evidence="1">The sequence shown here is derived from an EMBL/GenBank/DDBJ whole genome shotgun (WGS) entry which is preliminary data.</text>
</comment>
<sequence>MINIRGKLDPKVRLVGNGKTPVIVIDDFSDQIDALRQIANGYAHFSKATGGYPGQRAVLPSAYGGAIYNALESLIKSVYGLPSDNYGRCFHQLFSLVTNAEEDLSLLQRLPHFDTDKSSYFAVMHYLGDGDFGGTGFFRHRSSSIERVTVENKSLLTESVRREIEKSPPAPAYVQGSCDQFDMIDSIDYQMNRLLVYPGNLLHSGLINPARDVSHSVLKGRLTANIFVDFS</sequence>
<dbReference type="Pfam" id="PF20043">
    <property type="entry name" value="DUF6445"/>
    <property type="match status" value="1"/>
</dbReference>
<proteinExistence type="predicted"/>
<reference evidence="1 2" key="1">
    <citation type="submission" date="2023-11" db="EMBL/GenBank/DDBJ databases">
        <title>Gilvimarinus fulvus sp. nov., isolated from the surface of Kelp.</title>
        <authorList>
            <person name="Sun Y.Y."/>
            <person name="Gong Y."/>
            <person name="Du Z.J."/>
        </authorList>
    </citation>
    <scope>NUCLEOTIDE SEQUENCE [LARGE SCALE GENOMIC DNA]</scope>
    <source>
        <strain evidence="1 2">SDUM040013</strain>
    </source>
</reference>